<sequence>MTLLLLSLSVFLLFRYVYAQTSHTVIVGLEGSFFNPPTLSAGLGDTISFVFAGEIHTVTQSTFEDPCAPLAGGFNSGLAGRARNSSRTPPVWDLKVTDVSSPIWFFCQANRPAFHCSAGMVGVINPPSQDLYAQFVNSAKAVSSSPLASIATVLTGVGAYATAPPAIPAPTTTHLGASSDSTVGASLSASSLNALSAPTAEATAHNPAPASAASSQNLNLIVGVAVGGGLGVFLILALLFLCLRYQRTIAHNRYPSLHNSRSSKDSTQELVVRPNGSKNLKLSPITAEHTSIPHQSSQRSNGNGVFNATPLEPLRRRATTVSADSSSRGTTTGTIGYIAPFTASAIETQYTAASSSNISPFNGFPADPEEGYHDRKSSVNTATNKVFSTSSATESLDSLPLPRPLPLLSSLKSRSTTTLSSSNVVRGGHMSVASIGSTPVQGQRHHRDDSASTVALAVFPAARMTDGYGRQRYLFVSNPAADAGSDVGVAVYESPEQYWSAQMGGGAEAQGTGAGGGAGGAVPDNHAPYSSSPPNYFAATAGGQGAWNR</sequence>
<evidence type="ECO:0000256" key="2">
    <source>
        <dbReference type="SAM" id="Phobius"/>
    </source>
</evidence>
<dbReference type="InterPro" id="IPR008972">
    <property type="entry name" value="Cupredoxin"/>
</dbReference>
<evidence type="ECO:0008006" key="6">
    <source>
        <dbReference type="Google" id="ProtNLM"/>
    </source>
</evidence>
<feature type="signal peptide" evidence="3">
    <location>
        <begin position="1"/>
        <end position="19"/>
    </location>
</feature>
<keyword evidence="3" id="KW-0732">Signal</keyword>
<accession>A0A5C3L483</accession>
<dbReference type="AlphaFoldDB" id="A0A5C3L483"/>
<keyword evidence="2" id="KW-0472">Membrane</keyword>
<dbReference type="STRING" id="230819.A0A5C3L483"/>
<keyword evidence="2" id="KW-0812">Transmembrane</keyword>
<dbReference type="PANTHER" id="PTHR34883">
    <property type="entry name" value="SERINE-RICH PROTEIN, PUTATIVE-RELATED-RELATED"/>
    <property type="match status" value="1"/>
</dbReference>
<evidence type="ECO:0000313" key="5">
    <source>
        <dbReference type="Proteomes" id="UP000307440"/>
    </source>
</evidence>
<dbReference type="Proteomes" id="UP000307440">
    <property type="component" value="Unassembled WGS sequence"/>
</dbReference>
<dbReference type="InterPro" id="IPR052953">
    <property type="entry name" value="Ser-rich/MCO-related"/>
</dbReference>
<dbReference type="SUPFAM" id="SSF49503">
    <property type="entry name" value="Cupredoxins"/>
    <property type="match status" value="1"/>
</dbReference>
<evidence type="ECO:0000256" key="3">
    <source>
        <dbReference type="SAM" id="SignalP"/>
    </source>
</evidence>
<proteinExistence type="predicted"/>
<reference evidence="4 5" key="1">
    <citation type="journal article" date="2019" name="Nat. Ecol. Evol.">
        <title>Megaphylogeny resolves global patterns of mushroom evolution.</title>
        <authorList>
            <person name="Varga T."/>
            <person name="Krizsan K."/>
            <person name="Foldi C."/>
            <person name="Dima B."/>
            <person name="Sanchez-Garcia M."/>
            <person name="Sanchez-Ramirez S."/>
            <person name="Szollosi G.J."/>
            <person name="Szarkandi J.G."/>
            <person name="Papp V."/>
            <person name="Albert L."/>
            <person name="Andreopoulos W."/>
            <person name="Angelini C."/>
            <person name="Antonin V."/>
            <person name="Barry K.W."/>
            <person name="Bougher N.L."/>
            <person name="Buchanan P."/>
            <person name="Buyck B."/>
            <person name="Bense V."/>
            <person name="Catcheside P."/>
            <person name="Chovatia M."/>
            <person name="Cooper J."/>
            <person name="Damon W."/>
            <person name="Desjardin D."/>
            <person name="Finy P."/>
            <person name="Geml J."/>
            <person name="Haridas S."/>
            <person name="Hughes K."/>
            <person name="Justo A."/>
            <person name="Karasinski D."/>
            <person name="Kautmanova I."/>
            <person name="Kiss B."/>
            <person name="Kocsube S."/>
            <person name="Kotiranta H."/>
            <person name="LaButti K.M."/>
            <person name="Lechner B.E."/>
            <person name="Liimatainen K."/>
            <person name="Lipzen A."/>
            <person name="Lukacs Z."/>
            <person name="Mihaltcheva S."/>
            <person name="Morgado L.N."/>
            <person name="Niskanen T."/>
            <person name="Noordeloos M.E."/>
            <person name="Ohm R.A."/>
            <person name="Ortiz-Santana B."/>
            <person name="Ovrebo C."/>
            <person name="Racz N."/>
            <person name="Riley R."/>
            <person name="Savchenko A."/>
            <person name="Shiryaev A."/>
            <person name="Soop K."/>
            <person name="Spirin V."/>
            <person name="Szebenyi C."/>
            <person name="Tomsovsky M."/>
            <person name="Tulloss R.E."/>
            <person name="Uehling J."/>
            <person name="Grigoriev I.V."/>
            <person name="Vagvolgyi C."/>
            <person name="Papp T."/>
            <person name="Martin F.M."/>
            <person name="Miettinen O."/>
            <person name="Hibbett D.S."/>
            <person name="Nagy L.G."/>
        </authorList>
    </citation>
    <scope>NUCLEOTIDE SEQUENCE [LARGE SCALE GENOMIC DNA]</scope>
    <source>
        <strain evidence="4 5">CBS 121175</strain>
    </source>
</reference>
<dbReference type="EMBL" id="ML210169">
    <property type="protein sequence ID" value="TFK26946.1"/>
    <property type="molecule type" value="Genomic_DNA"/>
</dbReference>
<feature type="chain" id="PRO_5023023496" description="Cupredoxin" evidence="3">
    <location>
        <begin position="20"/>
        <end position="549"/>
    </location>
</feature>
<protein>
    <recommendedName>
        <fullName evidence="6">Cupredoxin</fullName>
    </recommendedName>
</protein>
<evidence type="ECO:0000313" key="4">
    <source>
        <dbReference type="EMBL" id="TFK26946.1"/>
    </source>
</evidence>
<dbReference type="Gene3D" id="2.60.40.420">
    <property type="entry name" value="Cupredoxins - blue copper proteins"/>
    <property type="match status" value="1"/>
</dbReference>
<dbReference type="OrthoDB" id="1921208at2759"/>
<dbReference type="PANTHER" id="PTHR34883:SF15">
    <property type="entry name" value="EXTRACELLULAR SERINE-RICH PROTEIN"/>
    <property type="match status" value="1"/>
</dbReference>
<feature type="transmembrane region" description="Helical" evidence="2">
    <location>
        <begin position="220"/>
        <end position="243"/>
    </location>
</feature>
<evidence type="ECO:0000256" key="1">
    <source>
        <dbReference type="SAM" id="MobiDB-lite"/>
    </source>
</evidence>
<organism evidence="4 5">
    <name type="scientific">Coprinopsis marcescibilis</name>
    <name type="common">Agaric fungus</name>
    <name type="synonym">Psathyrella marcescibilis</name>
    <dbReference type="NCBI Taxonomy" id="230819"/>
    <lineage>
        <taxon>Eukaryota</taxon>
        <taxon>Fungi</taxon>
        <taxon>Dikarya</taxon>
        <taxon>Basidiomycota</taxon>
        <taxon>Agaricomycotina</taxon>
        <taxon>Agaricomycetes</taxon>
        <taxon>Agaricomycetidae</taxon>
        <taxon>Agaricales</taxon>
        <taxon>Agaricineae</taxon>
        <taxon>Psathyrellaceae</taxon>
        <taxon>Coprinopsis</taxon>
    </lineage>
</organism>
<feature type="region of interest" description="Disordered" evidence="1">
    <location>
        <begin position="502"/>
        <end position="549"/>
    </location>
</feature>
<feature type="compositionally biased region" description="Gly residues" evidence="1">
    <location>
        <begin position="503"/>
        <end position="520"/>
    </location>
</feature>
<keyword evidence="5" id="KW-1185">Reference proteome</keyword>
<name>A0A5C3L483_COPMA</name>
<dbReference type="CDD" id="cd00920">
    <property type="entry name" value="Cupredoxin"/>
    <property type="match status" value="1"/>
</dbReference>
<gene>
    <name evidence="4" type="ORF">FA15DRAFT_245433</name>
</gene>
<keyword evidence="2" id="KW-1133">Transmembrane helix</keyword>